<name>C9LGS0_9BACT</name>
<dbReference type="EMBL" id="ACIJ02000018">
    <property type="protein sequence ID" value="EEX71878.1"/>
    <property type="molecule type" value="Genomic_DNA"/>
</dbReference>
<evidence type="ECO:0000313" key="1">
    <source>
        <dbReference type="EMBL" id="EEX71878.1"/>
    </source>
</evidence>
<dbReference type="HOGENOM" id="CLU_2956872_0_0_10"/>
<sequence length="59" mass="6855">MEEFKKGDVVCLRSNPSMKFTVCGILDVRGRIEIQIVYFNEGNNRFEYHSFVPEVLSLV</sequence>
<comment type="caution">
    <text evidence="1">The sequence shown here is derived from an EMBL/GenBank/DDBJ whole genome shotgun (WGS) entry which is preliminary data.</text>
</comment>
<keyword evidence="2" id="KW-1185">Reference proteome</keyword>
<gene>
    <name evidence="1" type="ORF">GCWU000325_01416</name>
</gene>
<organism evidence="1 2">
    <name type="scientific">Alloprevotella tannerae ATCC 51259</name>
    <dbReference type="NCBI Taxonomy" id="626522"/>
    <lineage>
        <taxon>Bacteria</taxon>
        <taxon>Pseudomonadati</taxon>
        <taxon>Bacteroidota</taxon>
        <taxon>Bacteroidia</taxon>
        <taxon>Bacteroidales</taxon>
        <taxon>Prevotellaceae</taxon>
        <taxon>Alloprevotella</taxon>
    </lineage>
</organism>
<protein>
    <submittedName>
        <fullName evidence="1">Uncharacterized protein</fullName>
    </submittedName>
</protein>
<dbReference type="Proteomes" id="UP000003460">
    <property type="component" value="Unassembled WGS sequence"/>
</dbReference>
<evidence type="ECO:0000313" key="2">
    <source>
        <dbReference type="Proteomes" id="UP000003460"/>
    </source>
</evidence>
<accession>C9LGS0</accession>
<dbReference type="AlphaFoldDB" id="C9LGS0"/>
<proteinExistence type="predicted"/>
<reference evidence="1" key="1">
    <citation type="submission" date="2009-09" db="EMBL/GenBank/DDBJ databases">
        <authorList>
            <person name="Weinstock G."/>
            <person name="Sodergren E."/>
            <person name="Clifton S."/>
            <person name="Fulton L."/>
            <person name="Fulton B."/>
            <person name="Courtney L."/>
            <person name="Fronick C."/>
            <person name="Harrison M."/>
            <person name="Strong C."/>
            <person name="Farmer C."/>
            <person name="Delahaunty K."/>
            <person name="Markovic C."/>
            <person name="Hall O."/>
            <person name="Minx P."/>
            <person name="Tomlinson C."/>
            <person name="Mitreva M."/>
            <person name="Nelson J."/>
            <person name="Hou S."/>
            <person name="Wollam A."/>
            <person name="Pepin K.H."/>
            <person name="Johnson M."/>
            <person name="Bhonagiri V."/>
            <person name="Nash W.E."/>
            <person name="Warren W."/>
            <person name="Chinwalla A."/>
            <person name="Mardis E.R."/>
            <person name="Wilson R.K."/>
        </authorList>
    </citation>
    <scope>NUCLEOTIDE SEQUENCE [LARGE SCALE GENOMIC DNA]</scope>
    <source>
        <strain evidence="1">ATCC 51259</strain>
    </source>
</reference>